<feature type="transmembrane region" description="Helical" evidence="2">
    <location>
        <begin position="82"/>
        <end position="107"/>
    </location>
</feature>
<comment type="caution">
    <text evidence="3">The sequence shown here is derived from an EMBL/GenBank/DDBJ whole genome shotgun (WGS) entry which is preliminary data.</text>
</comment>
<feature type="transmembrane region" description="Helical" evidence="2">
    <location>
        <begin position="53"/>
        <end position="70"/>
    </location>
</feature>
<dbReference type="InterPro" id="IPR025058">
    <property type="entry name" value="DUF3995"/>
</dbReference>
<keyword evidence="2" id="KW-1133">Transmembrane helix</keyword>
<keyword evidence="4" id="KW-1185">Reference proteome</keyword>
<reference evidence="3 4" key="1">
    <citation type="submission" date="2022-06" db="EMBL/GenBank/DDBJ databases">
        <title>Sequencing the genomes of 1000 actinobacteria strains.</title>
        <authorList>
            <person name="Klenk H.-P."/>
        </authorList>
    </citation>
    <scope>NUCLEOTIDE SEQUENCE [LARGE SCALE GENOMIC DNA]</scope>
    <source>
        <strain evidence="3 4">DSM 44170</strain>
    </source>
</reference>
<evidence type="ECO:0000256" key="1">
    <source>
        <dbReference type="SAM" id="MobiDB-lite"/>
    </source>
</evidence>
<dbReference type="Pfam" id="PF13160">
    <property type="entry name" value="DUF3995"/>
    <property type="match status" value="1"/>
</dbReference>
<evidence type="ECO:0000256" key="2">
    <source>
        <dbReference type="SAM" id="Phobius"/>
    </source>
</evidence>
<proteinExistence type="predicted"/>
<sequence>MNTSRLGTLTAAVLLTDAAAHLYWLTGRTWPAHDVRSLSLAVLNLEVPFTPRVLVPLAAVLTTGAVAVLARSRGRGGLPARLVTGAVAAGTLVRAAAGLVWILGIGADTATPFYWLNLIVYTPLCAAMATAAGLLTLRPLAPAARPPHPTGPAATLSRTAGRAARP</sequence>
<feature type="region of interest" description="Disordered" evidence="1">
    <location>
        <begin position="144"/>
        <end position="166"/>
    </location>
</feature>
<evidence type="ECO:0008006" key="5">
    <source>
        <dbReference type="Google" id="ProtNLM"/>
    </source>
</evidence>
<feature type="transmembrane region" description="Helical" evidence="2">
    <location>
        <begin position="113"/>
        <end position="137"/>
    </location>
</feature>
<organism evidence="3 4">
    <name type="scientific">Nonomuraea roseoviolacea subsp. carminata</name>
    <dbReference type="NCBI Taxonomy" id="160689"/>
    <lineage>
        <taxon>Bacteria</taxon>
        <taxon>Bacillati</taxon>
        <taxon>Actinomycetota</taxon>
        <taxon>Actinomycetes</taxon>
        <taxon>Streptosporangiales</taxon>
        <taxon>Streptosporangiaceae</taxon>
        <taxon>Nonomuraea</taxon>
    </lineage>
</organism>
<accession>A0ABT1JS87</accession>
<dbReference type="Proteomes" id="UP001320766">
    <property type="component" value="Unassembled WGS sequence"/>
</dbReference>
<evidence type="ECO:0000313" key="3">
    <source>
        <dbReference type="EMBL" id="MCP2344609.1"/>
    </source>
</evidence>
<name>A0ABT1JS87_9ACTN</name>
<evidence type="ECO:0000313" key="4">
    <source>
        <dbReference type="Proteomes" id="UP001320766"/>
    </source>
</evidence>
<keyword evidence="2" id="KW-0472">Membrane</keyword>
<dbReference type="RefSeq" id="WP_253765552.1">
    <property type="nucleotide sequence ID" value="NZ_BAAAVE010000055.1"/>
</dbReference>
<gene>
    <name evidence="3" type="ORF">HD595_000731</name>
</gene>
<protein>
    <recommendedName>
        <fullName evidence="5">DUF3995 domain-containing protein</fullName>
    </recommendedName>
</protein>
<dbReference type="EMBL" id="JAMZEC010000001">
    <property type="protein sequence ID" value="MCP2344609.1"/>
    <property type="molecule type" value="Genomic_DNA"/>
</dbReference>
<keyword evidence="2" id="KW-0812">Transmembrane</keyword>